<dbReference type="STRING" id="478801.Ksed_14180"/>
<dbReference type="RefSeq" id="WP_015779390.1">
    <property type="nucleotide sequence ID" value="NC_013169.1"/>
</dbReference>
<evidence type="ECO:0000313" key="1">
    <source>
        <dbReference type="EMBL" id="ACV06445.1"/>
    </source>
</evidence>
<accession>C7NHT8</accession>
<dbReference type="KEGG" id="kse:Ksed_14180"/>
<dbReference type="EMBL" id="CP001686">
    <property type="protein sequence ID" value="ACV06445.1"/>
    <property type="molecule type" value="Genomic_DNA"/>
</dbReference>
<reference evidence="1 2" key="1">
    <citation type="journal article" date="2009" name="Stand. Genomic Sci.">
        <title>Complete genome sequence of Kytococcus sedentarius type strain (541).</title>
        <authorList>
            <person name="Sims D."/>
            <person name="Brettin T."/>
            <person name="Detter J.C."/>
            <person name="Han C."/>
            <person name="Lapidus A."/>
            <person name="Copeland A."/>
            <person name="Glavina Del Rio T."/>
            <person name="Nolan M."/>
            <person name="Chen F."/>
            <person name="Lucas S."/>
            <person name="Tice H."/>
            <person name="Cheng J.F."/>
            <person name="Bruce D."/>
            <person name="Goodwin L."/>
            <person name="Pitluck S."/>
            <person name="Ovchinnikova G."/>
            <person name="Pati A."/>
            <person name="Ivanova N."/>
            <person name="Mavrommatis K."/>
            <person name="Chen A."/>
            <person name="Palaniappan K."/>
            <person name="D'haeseleer P."/>
            <person name="Chain P."/>
            <person name="Bristow J."/>
            <person name="Eisen J.A."/>
            <person name="Markowitz V."/>
            <person name="Hugenholtz P."/>
            <person name="Schneider S."/>
            <person name="Goker M."/>
            <person name="Pukall R."/>
            <person name="Kyrpides N.C."/>
            <person name="Klenk H.P."/>
        </authorList>
    </citation>
    <scope>NUCLEOTIDE SEQUENCE [LARGE SCALE GENOMIC DNA]</scope>
    <source>
        <strain evidence="2">ATCC 14392 / DSM 20547 / JCM 11482 / CCUG 33030 / NBRC 15357 / NCTC 11040 / CCM 314 / 541</strain>
    </source>
</reference>
<protein>
    <submittedName>
        <fullName evidence="1">Uncharacterized protein</fullName>
    </submittedName>
</protein>
<proteinExistence type="predicted"/>
<dbReference type="eggNOG" id="ENOG50331CB">
    <property type="taxonomic scope" value="Bacteria"/>
</dbReference>
<dbReference type="AlphaFoldDB" id="C7NHT8"/>
<dbReference type="HOGENOM" id="CLU_1473377_0_0_11"/>
<keyword evidence="2" id="KW-1185">Reference proteome</keyword>
<organism evidence="1 2">
    <name type="scientific">Kytococcus sedentarius (strain ATCC 14392 / DSM 20547 / JCM 11482 / CCUG 33030 / NBRC 15357 / NCTC 11040 / CCM 314 / 541)</name>
    <name type="common">Micrococcus sedentarius</name>
    <dbReference type="NCBI Taxonomy" id="478801"/>
    <lineage>
        <taxon>Bacteria</taxon>
        <taxon>Bacillati</taxon>
        <taxon>Actinomycetota</taxon>
        <taxon>Actinomycetes</taxon>
        <taxon>Micrococcales</taxon>
        <taxon>Kytococcaceae</taxon>
        <taxon>Kytococcus</taxon>
    </lineage>
</organism>
<dbReference type="Proteomes" id="UP000006666">
    <property type="component" value="Chromosome"/>
</dbReference>
<sequence length="183" mass="19977">MTPDDRTKRATYLAGTALVALVASPVVQNWRPRPERVDDFPLSYYPMFSAKRGATGTVHHLIGLDAEGGEHLLHFRHAGSGGLNQIRRQITRRVKQGRADAVARTVAESVALSGGSTEHRIERVQVVTSRHRYDTFFGGDRTPRGRTVRAEAVVPRDPDPSVAEVVAATDPAAEHESPTKPAL</sequence>
<gene>
    <name evidence="1" type="ordered locus">Ksed_14180</name>
</gene>
<name>C7NHT8_KYTSD</name>
<evidence type="ECO:0000313" key="2">
    <source>
        <dbReference type="Proteomes" id="UP000006666"/>
    </source>
</evidence>